<keyword evidence="1" id="KW-0472">Membrane</keyword>
<name>A0AA39WR02_9PEZI</name>
<dbReference type="EMBL" id="JAULSU010000004">
    <property type="protein sequence ID" value="KAK0619989.1"/>
    <property type="molecule type" value="Genomic_DNA"/>
</dbReference>
<accession>A0AA39WR02</accession>
<reference evidence="3" key="1">
    <citation type="submission" date="2023-06" db="EMBL/GenBank/DDBJ databases">
        <title>Genome-scale phylogeny and comparative genomics of the fungal order Sordariales.</title>
        <authorList>
            <consortium name="Lawrence Berkeley National Laboratory"/>
            <person name="Hensen N."/>
            <person name="Bonometti L."/>
            <person name="Westerberg I."/>
            <person name="Brannstrom I.O."/>
            <person name="Guillou S."/>
            <person name="Cros-Aarteil S."/>
            <person name="Calhoun S."/>
            <person name="Haridas S."/>
            <person name="Kuo A."/>
            <person name="Mondo S."/>
            <person name="Pangilinan J."/>
            <person name="Riley R."/>
            <person name="Labutti K."/>
            <person name="Andreopoulos B."/>
            <person name="Lipzen A."/>
            <person name="Chen C."/>
            <person name="Yanf M."/>
            <person name="Daum C."/>
            <person name="Ng V."/>
            <person name="Clum A."/>
            <person name="Steindorff A."/>
            <person name="Ohm R."/>
            <person name="Martin F."/>
            <person name="Silar P."/>
            <person name="Natvig D."/>
            <person name="Lalanne C."/>
            <person name="Gautier V."/>
            <person name="Ament-Velasquez S.L."/>
            <person name="Kruys A."/>
            <person name="Hutchinson M.I."/>
            <person name="Powell A.J."/>
            <person name="Barry K."/>
            <person name="Miller A.N."/>
            <person name="Grigoriev I.V."/>
            <person name="Debuchy R."/>
            <person name="Gladieux P."/>
            <person name="Thoren M.H."/>
            <person name="Johannesson H."/>
        </authorList>
    </citation>
    <scope>NUCLEOTIDE SEQUENCE</scope>
    <source>
        <strain evidence="3">CBS 606.72</strain>
    </source>
</reference>
<dbReference type="PANTHER" id="PTHR38793:SF3">
    <property type="entry name" value="SMODS AND SLOG-ASSOCIATING 2TM EFFECTOR DOMAIN-CONTAINING PROTEIN"/>
    <property type="match status" value="1"/>
</dbReference>
<organism evidence="3 4">
    <name type="scientific">Immersiella caudata</name>
    <dbReference type="NCBI Taxonomy" id="314043"/>
    <lineage>
        <taxon>Eukaryota</taxon>
        <taxon>Fungi</taxon>
        <taxon>Dikarya</taxon>
        <taxon>Ascomycota</taxon>
        <taxon>Pezizomycotina</taxon>
        <taxon>Sordariomycetes</taxon>
        <taxon>Sordariomycetidae</taxon>
        <taxon>Sordariales</taxon>
        <taxon>Lasiosphaeriaceae</taxon>
        <taxon>Immersiella</taxon>
    </lineage>
</organism>
<comment type="caution">
    <text evidence="3">The sequence shown here is derived from an EMBL/GenBank/DDBJ whole genome shotgun (WGS) entry which is preliminary data.</text>
</comment>
<proteinExistence type="predicted"/>
<feature type="domain" description="SMODS and SLOG-associating 2TM effector" evidence="2">
    <location>
        <begin position="69"/>
        <end position="189"/>
    </location>
</feature>
<keyword evidence="1" id="KW-1133">Transmembrane helix</keyword>
<evidence type="ECO:0000259" key="2">
    <source>
        <dbReference type="Pfam" id="PF18142"/>
    </source>
</evidence>
<keyword evidence="4" id="KW-1185">Reference proteome</keyword>
<dbReference type="Proteomes" id="UP001175000">
    <property type="component" value="Unassembled WGS sequence"/>
</dbReference>
<dbReference type="PANTHER" id="PTHR38793">
    <property type="entry name" value="SLATT_FUNGAL DOMAIN-CONTAINING PROTEIN-RELATED"/>
    <property type="match status" value="1"/>
</dbReference>
<feature type="transmembrane region" description="Helical" evidence="1">
    <location>
        <begin position="77"/>
        <end position="100"/>
    </location>
</feature>
<keyword evidence="1" id="KW-0812">Transmembrane</keyword>
<sequence>FTVPEAVAKADDVMAWSEPAGLRVRRANDENLVIFRRAVGINSELEHADDCRSLEEGRRKATGMYAATLQAQRSKQIMYMLIQIMVYSSHFMQIIVGASLTALGPSAGQHTITITILGALNTIIAGVLALVKGQGLPERLRHDKAEFRKLQDWIEQTEALLAVGVIGKDRKEVGLLVQIAFVKYNAAKASEENNVPENYVRAINEA</sequence>
<dbReference type="Pfam" id="PF18142">
    <property type="entry name" value="SLATT_fungal"/>
    <property type="match status" value="1"/>
</dbReference>
<evidence type="ECO:0000313" key="4">
    <source>
        <dbReference type="Proteomes" id="UP001175000"/>
    </source>
</evidence>
<dbReference type="InterPro" id="IPR041622">
    <property type="entry name" value="SLATT_fungi"/>
</dbReference>
<evidence type="ECO:0000313" key="3">
    <source>
        <dbReference type="EMBL" id="KAK0619989.1"/>
    </source>
</evidence>
<feature type="non-terminal residue" evidence="3">
    <location>
        <position position="206"/>
    </location>
</feature>
<protein>
    <recommendedName>
        <fullName evidence="2">SMODS and SLOG-associating 2TM effector domain-containing protein</fullName>
    </recommendedName>
</protein>
<gene>
    <name evidence="3" type="ORF">B0T14DRAFT_398776</name>
</gene>
<feature type="non-terminal residue" evidence="3">
    <location>
        <position position="1"/>
    </location>
</feature>
<dbReference type="NCBIfam" id="NF033635">
    <property type="entry name" value="SLATT_fungal"/>
    <property type="match status" value="1"/>
</dbReference>
<dbReference type="AlphaFoldDB" id="A0AA39WR02"/>
<feature type="transmembrane region" description="Helical" evidence="1">
    <location>
        <begin position="112"/>
        <end position="131"/>
    </location>
</feature>
<evidence type="ECO:0000256" key="1">
    <source>
        <dbReference type="SAM" id="Phobius"/>
    </source>
</evidence>